<protein>
    <submittedName>
        <fullName evidence="1">Uncharacterized protein</fullName>
    </submittedName>
</protein>
<organism evidence="1 2">
    <name type="scientific">Pleomassaria siparia CBS 279.74</name>
    <dbReference type="NCBI Taxonomy" id="1314801"/>
    <lineage>
        <taxon>Eukaryota</taxon>
        <taxon>Fungi</taxon>
        <taxon>Dikarya</taxon>
        <taxon>Ascomycota</taxon>
        <taxon>Pezizomycotina</taxon>
        <taxon>Dothideomycetes</taxon>
        <taxon>Pleosporomycetidae</taxon>
        <taxon>Pleosporales</taxon>
        <taxon>Pleomassariaceae</taxon>
        <taxon>Pleomassaria</taxon>
    </lineage>
</organism>
<sequence length="56" mass="6057">MSSAACPLLTYSLSLSLSLLFCATVGCELCVGLLHFGPLSYLLKKPVKSYLPRYST</sequence>
<dbReference type="EMBL" id="MU005765">
    <property type="protein sequence ID" value="KAF2713351.1"/>
    <property type="molecule type" value="Genomic_DNA"/>
</dbReference>
<name>A0A6G1KLT2_9PLEO</name>
<reference evidence="1" key="1">
    <citation type="journal article" date="2020" name="Stud. Mycol.">
        <title>101 Dothideomycetes genomes: a test case for predicting lifestyles and emergence of pathogens.</title>
        <authorList>
            <person name="Haridas S."/>
            <person name="Albert R."/>
            <person name="Binder M."/>
            <person name="Bloem J."/>
            <person name="Labutti K."/>
            <person name="Salamov A."/>
            <person name="Andreopoulos B."/>
            <person name="Baker S."/>
            <person name="Barry K."/>
            <person name="Bills G."/>
            <person name="Bluhm B."/>
            <person name="Cannon C."/>
            <person name="Castanera R."/>
            <person name="Culley D."/>
            <person name="Daum C."/>
            <person name="Ezra D."/>
            <person name="Gonzalez J."/>
            <person name="Henrissat B."/>
            <person name="Kuo A."/>
            <person name="Liang C."/>
            <person name="Lipzen A."/>
            <person name="Lutzoni F."/>
            <person name="Magnuson J."/>
            <person name="Mondo S."/>
            <person name="Nolan M."/>
            <person name="Ohm R."/>
            <person name="Pangilinan J."/>
            <person name="Park H.-J."/>
            <person name="Ramirez L."/>
            <person name="Alfaro M."/>
            <person name="Sun H."/>
            <person name="Tritt A."/>
            <person name="Yoshinaga Y."/>
            <person name="Zwiers L.-H."/>
            <person name="Turgeon B."/>
            <person name="Goodwin S."/>
            <person name="Spatafora J."/>
            <person name="Crous P."/>
            <person name="Grigoriev I."/>
        </authorList>
    </citation>
    <scope>NUCLEOTIDE SEQUENCE</scope>
    <source>
        <strain evidence="1">CBS 279.74</strain>
    </source>
</reference>
<accession>A0A6G1KLT2</accession>
<proteinExistence type="predicted"/>
<dbReference type="Proteomes" id="UP000799428">
    <property type="component" value="Unassembled WGS sequence"/>
</dbReference>
<gene>
    <name evidence="1" type="ORF">K504DRAFT_461884</name>
</gene>
<evidence type="ECO:0000313" key="1">
    <source>
        <dbReference type="EMBL" id="KAF2713351.1"/>
    </source>
</evidence>
<dbReference type="AlphaFoldDB" id="A0A6G1KLT2"/>
<keyword evidence="2" id="KW-1185">Reference proteome</keyword>
<evidence type="ECO:0000313" key="2">
    <source>
        <dbReference type="Proteomes" id="UP000799428"/>
    </source>
</evidence>